<gene>
    <name evidence="2" type="ORF">A2649_01565</name>
</gene>
<dbReference type="AlphaFoldDB" id="A0A1F8EG41"/>
<dbReference type="STRING" id="1802661.A2649_01565"/>
<organism evidence="2 3">
    <name type="scientific">Candidatus Yanofskybacteria bacterium RIFCSPHIGHO2_01_FULL_41_26</name>
    <dbReference type="NCBI Taxonomy" id="1802661"/>
    <lineage>
        <taxon>Bacteria</taxon>
        <taxon>Candidatus Yanofskyibacteriota</taxon>
    </lineage>
</organism>
<feature type="coiled-coil region" evidence="1">
    <location>
        <begin position="31"/>
        <end position="88"/>
    </location>
</feature>
<evidence type="ECO:0000256" key="1">
    <source>
        <dbReference type="SAM" id="Coils"/>
    </source>
</evidence>
<accession>A0A1F8EG41</accession>
<sequence length="89" mass="10387">MVKNKNNHNSSEIGALLEHIDDKVTLVAEQYTDLNKKVDRIEKKLDVVAEDVEVIKMDIEFIKHDLKNKVARDEFAVLERRVSLLESRR</sequence>
<proteinExistence type="predicted"/>
<dbReference type="Proteomes" id="UP000176893">
    <property type="component" value="Unassembled WGS sequence"/>
</dbReference>
<protein>
    <submittedName>
        <fullName evidence="2">Uncharacterized protein</fullName>
    </submittedName>
</protein>
<keyword evidence="1" id="KW-0175">Coiled coil</keyword>
<name>A0A1F8EG41_9BACT</name>
<evidence type="ECO:0000313" key="3">
    <source>
        <dbReference type="Proteomes" id="UP000176893"/>
    </source>
</evidence>
<dbReference type="EMBL" id="MGJB01000006">
    <property type="protein sequence ID" value="OGM99028.1"/>
    <property type="molecule type" value="Genomic_DNA"/>
</dbReference>
<reference evidence="2 3" key="1">
    <citation type="journal article" date="2016" name="Nat. Commun.">
        <title>Thousands of microbial genomes shed light on interconnected biogeochemical processes in an aquifer system.</title>
        <authorList>
            <person name="Anantharaman K."/>
            <person name="Brown C.T."/>
            <person name="Hug L.A."/>
            <person name="Sharon I."/>
            <person name="Castelle C.J."/>
            <person name="Probst A.J."/>
            <person name="Thomas B.C."/>
            <person name="Singh A."/>
            <person name="Wilkins M.J."/>
            <person name="Karaoz U."/>
            <person name="Brodie E.L."/>
            <person name="Williams K.H."/>
            <person name="Hubbard S.S."/>
            <person name="Banfield J.F."/>
        </authorList>
    </citation>
    <scope>NUCLEOTIDE SEQUENCE [LARGE SCALE GENOMIC DNA]</scope>
</reference>
<evidence type="ECO:0000313" key="2">
    <source>
        <dbReference type="EMBL" id="OGM99028.1"/>
    </source>
</evidence>
<dbReference type="Gene3D" id="1.20.5.340">
    <property type="match status" value="1"/>
</dbReference>
<comment type="caution">
    <text evidence="2">The sequence shown here is derived from an EMBL/GenBank/DDBJ whole genome shotgun (WGS) entry which is preliminary data.</text>
</comment>